<dbReference type="InterPro" id="IPR002403">
    <property type="entry name" value="Cyt_P450_E_grp-IV"/>
</dbReference>
<dbReference type="Gene3D" id="1.10.630.10">
    <property type="entry name" value="Cytochrome P450"/>
    <property type="match status" value="1"/>
</dbReference>
<evidence type="ECO:0000256" key="12">
    <source>
        <dbReference type="ARBA" id="ARBA00023136"/>
    </source>
</evidence>
<dbReference type="InterPro" id="IPR001128">
    <property type="entry name" value="Cyt_P450"/>
</dbReference>
<evidence type="ECO:0000256" key="7">
    <source>
        <dbReference type="ARBA" id="ARBA00022723"/>
    </source>
</evidence>
<dbReference type="PRINTS" id="PR00465">
    <property type="entry name" value="EP450IV"/>
</dbReference>
<keyword evidence="6" id="KW-0812">Transmembrane</keyword>
<evidence type="ECO:0000256" key="11">
    <source>
        <dbReference type="ARBA" id="ARBA00023033"/>
    </source>
</evidence>
<name>A0ABQ8PXB1_9AGAR</name>
<evidence type="ECO:0000256" key="5">
    <source>
        <dbReference type="ARBA" id="ARBA00022617"/>
    </source>
</evidence>
<dbReference type="InterPro" id="IPR036396">
    <property type="entry name" value="Cyt_P450_sf"/>
</dbReference>
<evidence type="ECO:0000256" key="6">
    <source>
        <dbReference type="ARBA" id="ARBA00022692"/>
    </source>
</evidence>
<organism evidence="13 14">
    <name type="scientific">Lentinula boryana</name>
    <dbReference type="NCBI Taxonomy" id="40481"/>
    <lineage>
        <taxon>Eukaryota</taxon>
        <taxon>Fungi</taxon>
        <taxon>Dikarya</taxon>
        <taxon>Basidiomycota</taxon>
        <taxon>Agaricomycotina</taxon>
        <taxon>Agaricomycetes</taxon>
        <taxon>Agaricomycetidae</taxon>
        <taxon>Agaricales</taxon>
        <taxon>Marasmiineae</taxon>
        <taxon>Omphalotaceae</taxon>
        <taxon>Lentinula</taxon>
    </lineage>
</organism>
<keyword evidence="14" id="KW-1185">Reference proteome</keyword>
<evidence type="ECO:0000256" key="9">
    <source>
        <dbReference type="ARBA" id="ARBA00023002"/>
    </source>
</evidence>
<dbReference type="PANTHER" id="PTHR24305:SF166">
    <property type="entry name" value="CYTOCHROME P450 12A4, MITOCHONDRIAL-RELATED"/>
    <property type="match status" value="1"/>
</dbReference>
<keyword evidence="7" id="KW-0479">Metal-binding</keyword>
<keyword evidence="12" id="KW-0472">Membrane</keyword>
<dbReference type="Pfam" id="PF00067">
    <property type="entry name" value="p450"/>
    <property type="match status" value="1"/>
</dbReference>
<evidence type="ECO:0000256" key="2">
    <source>
        <dbReference type="ARBA" id="ARBA00004370"/>
    </source>
</evidence>
<gene>
    <name evidence="13" type="ORF">F5050DRAFT_1875291</name>
</gene>
<keyword evidence="10" id="KW-0408">Iron</keyword>
<comment type="subcellular location">
    <subcellularLocation>
        <location evidence="2">Membrane</location>
    </subcellularLocation>
</comment>
<comment type="pathway">
    <text evidence="3">Secondary metabolite biosynthesis; terpenoid biosynthesis.</text>
</comment>
<dbReference type="Proteomes" id="UP001163828">
    <property type="component" value="Unassembled WGS sequence"/>
</dbReference>
<evidence type="ECO:0000256" key="10">
    <source>
        <dbReference type="ARBA" id="ARBA00023004"/>
    </source>
</evidence>
<comment type="caution">
    <text evidence="13">The sequence shown here is derived from an EMBL/GenBank/DDBJ whole genome shotgun (WGS) entry which is preliminary data.</text>
</comment>
<evidence type="ECO:0000313" key="14">
    <source>
        <dbReference type="Proteomes" id="UP001163828"/>
    </source>
</evidence>
<protein>
    <submittedName>
        <fullName evidence="13">Cytochrome P450</fullName>
    </submittedName>
</protein>
<keyword evidence="11" id="KW-0503">Monooxygenase</keyword>
<sequence>MCDQSSELPKFSSVVVRCLTRPSGAHGRFILDQEKKISKYQNFLNYHSIDDLFKVYGPVVRIAPTTVAFLDPDYEQQTTRMVYTALKLDKGPIYNAVQMYMPASLKTRDTLTMVNSQYRVAIIEHNVHAKYKCIFSSHYSPGNIALLHPDMKVSVELLIQKILEAKGQPVDIFHGMHLVMIDLILKSTFGHDQGALEVWSEHSHDIIIDIPQQGIVPKWLFSLVRRFPNKRWQTFCSSSDTLFDTMADFVREQQKEKDEGRLDERDNSTLIERLFAHNDSCAPGDQLSFEDMTSESTTHLLAGVDASAVAVSYILWRFANQPLGIKQQIQAELDDAIPDAGVLPNWKTLHNLPILDALFKEGLCLYGPIPTFLERLAPRGVPLNLLGYQLPPGTVIGTQSWSMHQNARIFGNPEEFDISRWLDNTNQLQDAMSQAWAPYRLGTRICIGQHLARGAMKTVLAALLRNFDVLPCPETNDETMDMMELFGMFPVGLSCKLKFHPHT</sequence>
<dbReference type="PANTHER" id="PTHR24305">
    <property type="entry name" value="CYTOCHROME P450"/>
    <property type="match status" value="1"/>
</dbReference>
<dbReference type="InterPro" id="IPR050121">
    <property type="entry name" value="Cytochrome_P450_monoxygenase"/>
</dbReference>
<evidence type="ECO:0000256" key="1">
    <source>
        <dbReference type="ARBA" id="ARBA00001971"/>
    </source>
</evidence>
<evidence type="ECO:0000256" key="4">
    <source>
        <dbReference type="ARBA" id="ARBA00010617"/>
    </source>
</evidence>
<evidence type="ECO:0000256" key="8">
    <source>
        <dbReference type="ARBA" id="ARBA00022989"/>
    </source>
</evidence>
<comment type="cofactor">
    <cofactor evidence="1">
        <name>heme</name>
        <dbReference type="ChEBI" id="CHEBI:30413"/>
    </cofactor>
</comment>
<keyword evidence="8" id="KW-1133">Transmembrane helix</keyword>
<keyword evidence="5" id="KW-0349">Heme</keyword>
<dbReference type="EMBL" id="MU791203">
    <property type="protein sequence ID" value="KAJ3991060.1"/>
    <property type="molecule type" value="Genomic_DNA"/>
</dbReference>
<dbReference type="SUPFAM" id="SSF48264">
    <property type="entry name" value="Cytochrome P450"/>
    <property type="match status" value="1"/>
</dbReference>
<accession>A0ABQ8PXB1</accession>
<evidence type="ECO:0000256" key="3">
    <source>
        <dbReference type="ARBA" id="ARBA00004721"/>
    </source>
</evidence>
<proteinExistence type="inferred from homology"/>
<comment type="similarity">
    <text evidence="4">Belongs to the cytochrome P450 family.</text>
</comment>
<evidence type="ECO:0000313" key="13">
    <source>
        <dbReference type="EMBL" id="KAJ3991060.1"/>
    </source>
</evidence>
<keyword evidence="9" id="KW-0560">Oxidoreductase</keyword>
<reference evidence="13" key="1">
    <citation type="submission" date="2022-08" db="EMBL/GenBank/DDBJ databases">
        <authorList>
            <consortium name="DOE Joint Genome Institute"/>
            <person name="Min B."/>
            <person name="Riley R."/>
            <person name="Sierra-Patev S."/>
            <person name="Naranjo-Ortiz M."/>
            <person name="Looney B."/>
            <person name="Konkel Z."/>
            <person name="Slot J.C."/>
            <person name="Sakamoto Y."/>
            <person name="Steenwyk J.L."/>
            <person name="Rokas A."/>
            <person name="Carro J."/>
            <person name="Camarero S."/>
            <person name="Ferreira P."/>
            <person name="Molpeceres G."/>
            <person name="Ruiz-Duenas F.J."/>
            <person name="Serrano A."/>
            <person name="Henrissat B."/>
            <person name="Drula E."/>
            <person name="Hughes K.W."/>
            <person name="Mata J.L."/>
            <person name="Ishikawa N.K."/>
            <person name="Vargas-Isla R."/>
            <person name="Ushijima S."/>
            <person name="Smith C.A."/>
            <person name="Ahrendt S."/>
            <person name="Andreopoulos W."/>
            <person name="He G."/>
            <person name="Labutti K."/>
            <person name="Lipzen A."/>
            <person name="Ng V."/>
            <person name="Sandor L."/>
            <person name="Barry K."/>
            <person name="Martinez A.T."/>
            <person name="Xiao Y."/>
            <person name="Gibbons J.G."/>
            <person name="Terashima K."/>
            <person name="Hibbett D.S."/>
            <person name="Grigoriev I.V."/>
        </authorList>
    </citation>
    <scope>NUCLEOTIDE SEQUENCE</scope>
    <source>
        <strain evidence="13">TFB10827</strain>
    </source>
</reference>